<sequence length="124" mass="13437">MSHSVDYLSLSWQDTLLVGNPNRKVGESIQSGVNSDDLLLKVGDSVQKLTPDEEPTPADVDIDGGGGTARRRRRPQARVAGCSGGGRPSGLKRPSMYRYGPKTLRNRLALNVASQNRLECPCFV</sequence>
<dbReference type="AlphaFoldDB" id="A0AAV2F4N9"/>
<name>A0AAV2F4N9_9ROSI</name>
<protein>
    <submittedName>
        <fullName evidence="2">Uncharacterized protein</fullName>
    </submittedName>
</protein>
<dbReference type="Proteomes" id="UP001497516">
    <property type="component" value="Chromosome 6"/>
</dbReference>
<accession>A0AAV2F4N9</accession>
<reference evidence="2 3" key="1">
    <citation type="submission" date="2024-04" db="EMBL/GenBank/DDBJ databases">
        <authorList>
            <person name="Fracassetti M."/>
        </authorList>
    </citation>
    <scope>NUCLEOTIDE SEQUENCE [LARGE SCALE GENOMIC DNA]</scope>
</reference>
<proteinExistence type="predicted"/>
<dbReference type="EMBL" id="OZ034819">
    <property type="protein sequence ID" value="CAL1393221.1"/>
    <property type="molecule type" value="Genomic_DNA"/>
</dbReference>
<feature type="region of interest" description="Disordered" evidence="1">
    <location>
        <begin position="48"/>
        <end position="98"/>
    </location>
</feature>
<keyword evidence="3" id="KW-1185">Reference proteome</keyword>
<feature type="compositionally biased region" description="Acidic residues" evidence="1">
    <location>
        <begin position="52"/>
        <end position="62"/>
    </location>
</feature>
<organism evidence="2 3">
    <name type="scientific">Linum trigynum</name>
    <dbReference type="NCBI Taxonomy" id="586398"/>
    <lineage>
        <taxon>Eukaryota</taxon>
        <taxon>Viridiplantae</taxon>
        <taxon>Streptophyta</taxon>
        <taxon>Embryophyta</taxon>
        <taxon>Tracheophyta</taxon>
        <taxon>Spermatophyta</taxon>
        <taxon>Magnoliopsida</taxon>
        <taxon>eudicotyledons</taxon>
        <taxon>Gunneridae</taxon>
        <taxon>Pentapetalae</taxon>
        <taxon>rosids</taxon>
        <taxon>fabids</taxon>
        <taxon>Malpighiales</taxon>
        <taxon>Linaceae</taxon>
        <taxon>Linum</taxon>
    </lineage>
</organism>
<gene>
    <name evidence="2" type="ORF">LTRI10_LOCUS33814</name>
</gene>
<evidence type="ECO:0000256" key="1">
    <source>
        <dbReference type="SAM" id="MobiDB-lite"/>
    </source>
</evidence>
<evidence type="ECO:0000313" key="2">
    <source>
        <dbReference type="EMBL" id="CAL1393221.1"/>
    </source>
</evidence>
<evidence type="ECO:0000313" key="3">
    <source>
        <dbReference type="Proteomes" id="UP001497516"/>
    </source>
</evidence>